<gene>
    <name evidence="3" type="ORF">OSCT_1607</name>
</gene>
<dbReference type="OrthoDB" id="7466225at2"/>
<keyword evidence="4" id="KW-1185">Reference proteome</keyword>
<evidence type="ECO:0000313" key="4">
    <source>
        <dbReference type="Proteomes" id="UP000054010"/>
    </source>
</evidence>
<dbReference type="STRING" id="765420.OSCT_1607"/>
<dbReference type="eggNOG" id="COG0391">
    <property type="taxonomic scope" value="Bacteria"/>
</dbReference>
<keyword evidence="2" id="KW-0460">Magnesium</keyword>
<keyword evidence="1 3" id="KW-0808">Transferase</keyword>
<proteinExistence type="inferred from homology"/>
<dbReference type="InterPro" id="IPR038136">
    <property type="entry name" value="CofD-like_dom_sf"/>
</dbReference>
<dbReference type="EMBL" id="ADVR01000051">
    <property type="protein sequence ID" value="EFO80516.1"/>
    <property type="molecule type" value="Genomic_DNA"/>
</dbReference>
<accession>E1IE56</accession>
<dbReference type="SUPFAM" id="SSF142338">
    <property type="entry name" value="CofD-like"/>
    <property type="match status" value="1"/>
</dbReference>
<sequence length="312" mass="32670">MILVLAGGVGAARFLEGLVQVVPPASITAVVNTGDDMQLHGLHIAPDLDIVTCTLADLIDQGQGWGIRGDTDACLSWLIKLGGPGWFKLGDRDLALHIRRTDLLRSGHTLSQVAEEFRRVLGVAVRILPMSDDPVPTHILTDQGEMHFEEYLVQHRAAPQVHGVRFVGVEAATPAPGVLEAIATAEAILIAPSNPVVSVGPILALPGVREALLASPAPVVTVSPIVGGAAIKGPAVPLMRALDLEISAFGVAQAYAGLLDGMVIDQVDADLSSLIAALGIRVAITDTIMRGPEEKANLARVSLELARGCRIL</sequence>
<protein>
    <submittedName>
        <fullName evidence="3">LPPG:FO 2-phospho-L-lactate transferase</fullName>
    </submittedName>
</protein>
<comment type="caution">
    <text evidence="3">The sequence shown here is derived from an EMBL/GenBank/DDBJ whole genome shotgun (WGS) entry which is preliminary data.</text>
</comment>
<dbReference type="Proteomes" id="UP000054010">
    <property type="component" value="Unassembled WGS sequence"/>
</dbReference>
<dbReference type="Pfam" id="PF01933">
    <property type="entry name" value="CofD"/>
    <property type="match status" value="1"/>
</dbReference>
<dbReference type="Gene3D" id="1.10.8.240">
    <property type="entry name" value="CofD-like domain"/>
    <property type="match status" value="1"/>
</dbReference>
<dbReference type="HAMAP" id="MF_01257">
    <property type="entry name" value="CofD"/>
    <property type="match status" value="1"/>
</dbReference>
<dbReference type="InterPro" id="IPR002882">
    <property type="entry name" value="CofD"/>
</dbReference>
<dbReference type="CDD" id="cd07186">
    <property type="entry name" value="CofD_like"/>
    <property type="match status" value="1"/>
</dbReference>
<dbReference type="Gene3D" id="3.40.50.10680">
    <property type="entry name" value="CofD-like domains"/>
    <property type="match status" value="1"/>
</dbReference>
<dbReference type="PANTHER" id="PTHR43007:SF1">
    <property type="entry name" value="2-PHOSPHO-L-LACTATE TRANSFERASE"/>
    <property type="match status" value="1"/>
</dbReference>
<dbReference type="HOGENOM" id="CLU_055795_0_0_0"/>
<name>E1IE56_9CHLR</name>
<evidence type="ECO:0000256" key="1">
    <source>
        <dbReference type="ARBA" id="ARBA00022679"/>
    </source>
</evidence>
<dbReference type="AlphaFoldDB" id="E1IE56"/>
<dbReference type="GO" id="GO:0043743">
    <property type="term" value="F:LPPG:FO 2-phospho-L-lactate transferase activity"/>
    <property type="evidence" value="ECO:0007669"/>
    <property type="project" value="InterPro"/>
</dbReference>
<reference evidence="3 4" key="1">
    <citation type="journal article" date="2011" name="J. Bacteriol.">
        <title>Draft genome sequence of the anoxygenic filamentous phototrophic bacterium Oscillochloris trichoides subsp. DG-6.</title>
        <authorList>
            <person name="Kuznetsov B.B."/>
            <person name="Ivanovsky R.N."/>
            <person name="Keppen O.I."/>
            <person name="Sukhacheva M.V."/>
            <person name="Bumazhkin B.K."/>
            <person name="Patutina E.O."/>
            <person name="Beletsky A.V."/>
            <person name="Mardanov A.V."/>
            <person name="Baslerov R.V."/>
            <person name="Panteleeva A.N."/>
            <person name="Kolganova T.V."/>
            <person name="Ravin N.V."/>
            <person name="Skryabin K.G."/>
        </authorList>
    </citation>
    <scope>NUCLEOTIDE SEQUENCE [LARGE SCALE GENOMIC DNA]</scope>
    <source>
        <strain evidence="3 4">DG-6</strain>
    </source>
</reference>
<dbReference type="PANTHER" id="PTHR43007">
    <property type="entry name" value="2-PHOSPHO-L-LACTATE TRANSFERASE"/>
    <property type="match status" value="1"/>
</dbReference>
<organism evidence="3 4">
    <name type="scientific">Oscillochloris trichoides DG-6</name>
    <dbReference type="NCBI Taxonomy" id="765420"/>
    <lineage>
        <taxon>Bacteria</taxon>
        <taxon>Bacillati</taxon>
        <taxon>Chloroflexota</taxon>
        <taxon>Chloroflexia</taxon>
        <taxon>Chloroflexales</taxon>
        <taxon>Chloroflexineae</taxon>
        <taxon>Oscillochloridaceae</taxon>
        <taxon>Oscillochloris</taxon>
    </lineage>
</organism>
<evidence type="ECO:0000313" key="3">
    <source>
        <dbReference type="EMBL" id="EFO80516.1"/>
    </source>
</evidence>
<dbReference type="InterPro" id="IPR010115">
    <property type="entry name" value="FbiA/CofD"/>
</dbReference>
<dbReference type="GO" id="GO:0000287">
    <property type="term" value="F:magnesium ion binding"/>
    <property type="evidence" value="ECO:0007669"/>
    <property type="project" value="InterPro"/>
</dbReference>
<dbReference type="NCBIfam" id="TIGR01819">
    <property type="entry name" value="F420_cofD"/>
    <property type="match status" value="1"/>
</dbReference>
<evidence type="ECO:0000256" key="2">
    <source>
        <dbReference type="ARBA" id="ARBA00022842"/>
    </source>
</evidence>